<dbReference type="SUPFAM" id="SSF57959">
    <property type="entry name" value="Leucine zipper domain"/>
    <property type="match status" value="1"/>
</dbReference>
<keyword evidence="2" id="KW-0288">FMN</keyword>
<dbReference type="PANTHER" id="PTHR47429">
    <property type="entry name" value="PROTEIN TWIN LOV 1"/>
    <property type="match status" value="1"/>
</dbReference>
<dbReference type="PROSITE" id="PS50217">
    <property type="entry name" value="BZIP"/>
    <property type="match status" value="1"/>
</dbReference>
<dbReference type="SUPFAM" id="SSF55785">
    <property type="entry name" value="PYP-like sensor domain (PAS domain)"/>
    <property type="match status" value="1"/>
</dbReference>
<dbReference type="Gene3D" id="3.30.450.20">
    <property type="entry name" value="PAS domain"/>
    <property type="match status" value="1"/>
</dbReference>
<dbReference type="SMART" id="SM00338">
    <property type="entry name" value="BRLZ"/>
    <property type="match status" value="1"/>
</dbReference>
<feature type="region of interest" description="Disordered" evidence="4">
    <location>
        <begin position="236"/>
        <end position="285"/>
    </location>
</feature>
<accession>A0A126X1G7</accession>
<feature type="region of interest" description="Disordered" evidence="4">
    <location>
        <begin position="537"/>
        <end position="594"/>
    </location>
</feature>
<organism evidence="6">
    <name type="scientific">Sargassum horneri</name>
    <dbReference type="NCBI Taxonomy" id="74089"/>
    <lineage>
        <taxon>Eukaryota</taxon>
        <taxon>Sar</taxon>
        <taxon>Stramenopiles</taxon>
        <taxon>Ochrophyta</taxon>
        <taxon>PX clade</taxon>
        <taxon>Phaeophyceae</taxon>
        <taxon>Fucales</taxon>
        <taxon>Sargassaceae</taxon>
        <taxon>Sargassum</taxon>
    </lineage>
</organism>
<dbReference type="Pfam" id="PF07716">
    <property type="entry name" value="bZIP_2"/>
    <property type="match status" value="1"/>
</dbReference>
<dbReference type="InterPro" id="IPR046347">
    <property type="entry name" value="bZIP_sf"/>
</dbReference>
<evidence type="ECO:0000259" key="5">
    <source>
        <dbReference type="PROSITE" id="PS50217"/>
    </source>
</evidence>
<evidence type="ECO:0000256" key="3">
    <source>
        <dbReference type="ARBA" id="ARBA00022991"/>
    </source>
</evidence>
<dbReference type="EMBL" id="KU700824">
    <property type="protein sequence ID" value="AML78519.1"/>
    <property type="molecule type" value="mRNA"/>
</dbReference>
<dbReference type="AlphaFoldDB" id="A0A126X1G7"/>
<dbReference type="GO" id="GO:0003700">
    <property type="term" value="F:DNA-binding transcription factor activity"/>
    <property type="evidence" value="ECO:0007669"/>
    <property type="project" value="InterPro"/>
</dbReference>
<evidence type="ECO:0000256" key="1">
    <source>
        <dbReference type="ARBA" id="ARBA00022630"/>
    </source>
</evidence>
<reference evidence="6" key="1">
    <citation type="journal article" date="2016" name="Proc. Natl. Acad. Sci. U.S.A.">
        <title>Functional and topological diversity of LOV domain photoreceptors.</title>
        <authorList>
            <person name="Glantz S.T."/>
            <person name="Carpenter E.J."/>
            <person name="Melkonian M."/>
            <person name="Gardner K.H."/>
            <person name="Boyden E.S."/>
            <person name="Wong G.K."/>
            <person name="Chow B.Y."/>
        </authorList>
    </citation>
    <scope>NUCLEOTIDE SEQUENCE</scope>
    <source>
        <strain evidence="6">RWXW_2004228</strain>
    </source>
</reference>
<dbReference type="CDD" id="cd00130">
    <property type="entry name" value="PAS"/>
    <property type="match status" value="1"/>
</dbReference>
<name>A0A126X1G7_9PHAE</name>
<evidence type="ECO:0000313" key="6">
    <source>
        <dbReference type="EMBL" id="AML78519.1"/>
    </source>
</evidence>
<dbReference type="InterPro" id="IPR004827">
    <property type="entry name" value="bZIP"/>
</dbReference>
<protein>
    <submittedName>
        <fullName evidence="6">Putative LOV domain-containing protein</fullName>
    </submittedName>
</protein>
<dbReference type="Pfam" id="PF13426">
    <property type="entry name" value="PAS_9"/>
    <property type="match status" value="1"/>
</dbReference>
<feature type="compositionally biased region" description="Basic residues" evidence="4">
    <location>
        <begin position="271"/>
        <end position="285"/>
    </location>
</feature>
<dbReference type="PANTHER" id="PTHR47429:SF2">
    <property type="entry name" value="PROTEIN TWIN LOV 1"/>
    <property type="match status" value="1"/>
</dbReference>
<feature type="domain" description="BZIP" evidence="5">
    <location>
        <begin position="271"/>
        <end position="313"/>
    </location>
</feature>
<keyword evidence="3" id="KW-0157">Chromophore</keyword>
<dbReference type="InterPro" id="IPR035965">
    <property type="entry name" value="PAS-like_dom_sf"/>
</dbReference>
<dbReference type="InterPro" id="IPR000014">
    <property type="entry name" value="PAS"/>
</dbReference>
<feature type="region of interest" description="Disordered" evidence="4">
    <location>
        <begin position="145"/>
        <end position="196"/>
    </location>
</feature>
<evidence type="ECO:0000256" key="2">
    <source>
        <dbReference type="ARBA" id="ARBA00022643"/>
    </source>
</evidence>
<dbReference type="GO" id="GO:0005634">
    <property type="term" value="C:nucleus"/>
    <property type="evidence" value="ECO:0007669"/>
    <property type="project" value="TreeGrafter"/>
</dbReference>
<feature type="compositionally biased region" description="Low complexity" evidence="4">
    <location>
        <begin position="556"/>
        <end position="573"/>
    </location>
</feature>
<dbReference type="Gene3D" id="1.20.5.170">
    <property type="match status" value="1"/>
</dbReference>
<evidence type="ECO:0000256" key="4">
    <source>
        <dbReference type="SAM" id="MobiDB-lite"/>
    </source>
</evidence>
<keyword evidence="1" id="KW-0285">Flavoprotein</keyword>
<feature type="compositionally biased region" description="Acidic residues" evidence="4">
    <location>
        <begin position="244"/>
        <end position="262"/>
    </location>
</feature>
<sequence>MEDGPTEAAGGSSYPLYDLGAVDEGALWLGGNDNLEGGWGSIGSLESGGALLSSGCWSISTEPGEEGLKWNGVKAELFSGASGGFMKSVDTPGNGLHGISKKTPSTTCLGTVKQESERAWQSSMNDFPRTAGVIGDAVVGAKSTANLPPCVHPPPQRLPSAGSLQVDRNNGGGPEASSAGGSDAQHSKVQGALSSSASPISAAVLYGGKPRPIKAITIPARAAGATEVIKAELVEGSIDHGAPDSDEEEEDHGNMNENEDELGSCTDVSDKRRRNREHAKRSRMRKRVRLGGLEGMVLSLRRENVRLRQIIKQGIPDRADEIIRMCAKNSTNADMVAKQDVVQGMRPTTSITSSRWKSRGFGSSSSNISRSCLKLEGGGEGSRSKERRVPSALKLMSPSYQMVKALSESQANFVLTNPNLPDCPIIFASQGFLDLTGYEASKVIGKNCRFLQGPGTDPMTVSILRNNLANGRDTSVCILNYKADGTPFWNQLSIGVLLDAHGQVANHVGVLCEVNQMPPSMFHKLLHRVPLPESLLADESSDSGEETADTKPNMYSARMGRSGSLGSSESASRVVDRLRRTRAAAATAPASTSD</sequence>
<proteinExistence type="evidence at transcript level"/>
<feature type="compositionally biased region" description="Low complexity" evidence="4">
    <location>
        <begin position="175"/>
        <end position="184"/>
    </location>
</feature>
<feature type="compositionally biased region" description="Low complexity" evidence="4">
    <location>
        <begin position="583"/>
        <end position="594"/>
    </location>
</feature>
<dbReference type="CDD" id="cd14809">
    <property type="entry name" value="bZIP_AUREO-like"/>
    <property type="match status" value="1"/>
</dbReference>